<dbReference type="Proteomes" id="UP000003277">
    <property type="component" value="Unassembled WGS sequence"/>
</dbReference>
<feature type="chain" id="PRO_5038739449" description="Flavodoxin-like domain-containing protein" evidence="1">
    <location>
        <begin position="21"/>
        <end position="196"/>
    </location>
</feature>
<dbReference type="PANTHER" id="PTHR39201:SF1">
    <property type="entry name" value="FLAVODOXIN-LIKE DOMAIN-CONTAINING PROTEIN"/>
    <property type="match status" value="1"/>
</dbReference>
<dbReference type="AlphaFoldDB" id="H1D105"/>
<dbReference type="PROSITE" id="PS00201">
    <property type="entry name" value="FLAVODOXIN"/>
    <property type="match status" value="1"/>
</dbReference>
<evidence type="ECO:0000259" key="2">
    <source>
        <dbReference type="Pfam" id="PF12682"/>
    </source>
</evidence>
<dbReference type="PROSITE" id="PS51257">
    <property type="entry name" value="PROKAR_LIPOPROTEIN"/>
    <property type="match status" value="1"/>
</dbReference>
<proteinExistence type="predicted"/>
<name>H1D105_9FIRM</name>
<dbReference type="InterPro" id="IPR029039">
    <property type="entry name" value="Flavoprotein-like_sf"/>
</dbReference>
<dbReference type="RefSeq" id="WP_008859787.1">
    <property type="nucleotide sequence ID" value="NZ_JH591188.1"/>
</dbReference>
<dbReference type="GO" id="GO:0016651">
    <property type="term" value="F:oxidoreductase activity, acting on NAD(P)H"/>
    <property type="evidence" value="ECO:0007669"/>
    <property type="project" value="UniProtKB-ARBA"/>
</dbReference>
<comment type="caution">
    <text evidence="3">The sequence shown here is derived from an EMBL/GenBank/DDBJ whole genome shotgun (WGS) entry which is preliminary data.</text>
</comment>
<dbReference type="HOGENOM" id="CLU_068890_0_2_9"/>
<dbReference type="GO" id="GO:0010181">
    <property type="term" value="F:FMN binding"/>
    <property type="evidence" value="ECO:0007669"/>
    <property type="project" value="InterPro"/>
</dbReference>
<evidence type="ECO:0000256" key="1">
    <source>
        <dbReference type="SAM" id="SignalP"/>
    </source>
</evidence>
<dbReference type="InterPro" id="IPR008254">
    <property type="entry name" value="Flavodoxin/NO_synth"/>
</dbReference>
<evidence type="ECO:0000313" key="3">
    <source>
        <dbReference type="EMBL" id="EHO62701.1"/>
    </source>
</evidence>
<accession>H1D105</accession>
<reference evidence="3 4" key="1">
    <citation type="submission" date="2011-11" db="EMBL/GenBank/DDBJ databases">
        <title>The Genome Sequence of Dialister succinatiphilus YIT 11850.</title>
        <authorList>
            <consortium name="The Broad Institute Genome Sequencing Platform"/>
            <person name="Earl A."/>
            <person name="Ward D."/>
            <person name="Feldgarden M."/>
            <person name="Gevers D."/>
            <person name="Morotomi M."/>
            <person name="Young S.K."/>
            <person name="Zeng Q."/>
            <person name="Gargeya S."/>
            <person name="Fitzgerald M."/>
            <person name="Haas B."/>
            <person name="Abouelleil A."/>
            <person name="Alvarado L."/>
            <person name="Arachchi H.M."/>
            <person name="Berlin A."/>
            <person name="Brown A."/>
            <person name="Chapman S.B."/>
            <person name="Dunbar C."/>
            <person name="Gearin G."/>
            <person name="Goldberg J."/>
            <person name="Griggs A."/>
            <person name="Gujja S."/>
            <person name="Heiman D."/>
            <person name="Howarth C."/>
            <person name="Lui A."/>
            <person name="MacDonald P.J.P."/>
            <person name="Montmayeur A."/>
            <person name="Murphy C."/>
            <person name="Neiman D."/>
            <person name="Pearson M."/>
            <person name="Priest M."/>
            <person name="Roberts A."/>
            <person name="Saif S."/>
            <person name="Shea T."/>
            <person name="Sisk P."/>
            <person name="Stolte C."/>
            <person name="Sykes S."/>
            <person name="Wortman J."/>
            <person name="Nusbaum C."/>
            <person name="Birren B."/>
        </authorList>
    </citation>
    <scope>NUCLEOTIDE SEQUENCE [LARGE SCALE GENOMIC DNA]</scope>
    <source>
        <strain evidence="3 4">YIT 11850</strain>
    </source>
</reference>
<keyword evidence="1" id="KW-0732">Signal</keyword>
<sequence length="196" mass="20850">MWKKAVMGMAVAAAALTMSACGGASQGSGSSSGTAVPQGKSIVVYYSASGHTKQAAETIAKETGSDLFAITPKVPYTEADLDYNNSSSRVSMEHKDSSIRPEYTGDAANWDDYRVVYLGYPIWWGEAPAIVYTFTEHHSFEGKTVIPFATSYSSPLGDSGENLARAAKTGTWLPGECFTGGGKTDDVLGWIHSLKK</sequence>
<gene>
    <name evidence="3" type="ORF">HMPREF9453_01293</name>
</gene>
<dbReference type="GO" id="GO:0009055">
    <property type="term" value="F:electron transfer activity"/>
    <property type="evidence" value="ECO:0007669"/>
    <property type="project" value="InterPro"/>
</dbReference>
<dbReference type="eggNOG" id="COG0716">
    <property type="taxonomic scope" value="Bacteria"/>
</dbReference>
<dbReference type="InterPro" id="IPR001226">
    <property type="entry name" value="Flavodoxin_CS"/>
</dbReference>
<keyword evidence="4" id="KW-1185">Reference proteome</keyword>
<dbReference type="PATRIC" id="fig|742743.3.peg.1312"/>
<protein>
    <recommendedName>
        <fullName evidence="2">Flavodoxin-like domain-containing protein</fullName>
    </recommendedName>
</protein>
<organism evidence="3 4">
    <name type="scientific">Dialister succinatiphilus YIT 11850</name>
    <dbReference type="NCBI Taxonomy" id="742743"/>
    <lineage>
        <taxon>Bacteria</taxon>
        <taxon>Bacillati</taxon>
        <taxon>Bacillota</taxon>
        <taxon>Negativicutes</taxon>
        <taxon>Veillonellales</taxon>
        <taxon>Veillonellaceae</taxon>
        <taxon>Dialister</taxon>
    </lineage>
</organism>
<feature type="signal peptide" evidence="1">
    <location>
        <begin position="1"/>
        <end position="20"/>
    </location>
</feature>
<dbReference type="Pfam" id="PF12682">
    <property type="entry name" value="Flavodoxin_4"/>
    <property type="match status" value="1"/>
</dbReference>
<dbReference type="SUPFAM" id="SSF52218">
    <property type="entry name" value="Flavoproteins"/>
    <property type="match status" value="1"/>
</dbReference>
<dbReference type="PANTHER" id="PTHR39201">
    <property type="entry name" value="EXPORTED PROTEIN-RELATED"/>
    <property type="match status" value="1"/>
</dbReference>
<feature type="domain" description="Flavodoxin-like" evidence="2">
    <location>
        <begin position="40"/>
        <end position="192"/>
    </location>
</feature>
<dbReference type="Gene3D" id="3.40.50.360">
    <property type="match status" value="1"/>
</dbReference>
<dbReference type="EMBL" id="ADLT01000045">
    <property type="protein sequence ID" value="EHO62701.1"/>
    <property type="molecule type" value="Genomic_DNA"/>
</dbReference>
<evidence type="ECO:0000313" key="4">
    <source>
        <dbReference type="Proteomes" id="UP000003277"/>
    </source>
</evidence>
<dbReference type="STRING" id="742743.HMPREF9453_01293"/>